<dbReference type="SUPFAM" id="SSF52266">
    <property type="entry name" value="SGNH hydrolase"/>
    <property type="match status" value="1"/>
</dbReference>
<dbReference type="STRING" id="29367.CLPUN_10180"/>
<evidence type="ECO:0000259" key="1">
    <source>
        <dbReference type="Pfam" id="PF22674"/>
    </source>
</evidence>
<dbReference type="Gene3D" id="3.40.50.1110">
    <property type="entry name" value="SGNH hydrolase"/>
    <property type="match status" value="1"/>
</dbReference>
<protein>
    <recommendedName>
        <fullName evidence="1">C2185-like N-terminal domain-containing protein</fullName>
    </recommendedName>
</protein>
<dbReference type="InterPro" id="IPR054601">
    <property type="entry name" value="C2185-like_N"/>
</dbReference>
<accession>A0A1S8TWA4</accession>
<evidence type="ECO:0000313" key="3">
    <source>
        <dbReference type="Proteomes" id="UP000190890"/>
    </source>
</evidence>
<dbReference type="Gene3D" id="3.40.50.720">
    <property type="entry name" value="NAD(P)-binding Rossmann-like Domain"/>
    <property type="match status" value="1"/>
</dbReference>
<sequence>MKRVMIFGTGKTAFNVVNSLEKDVKIVAYIDNDKSKVGYKDSYPVVSPNEIEKFKYDYIIIASQYEEEISEQLKELNIDRNKVIRFFKWFDSNNNYVENVITTYHNNSSYRGIITGISYTRAAILENLLKHKFILAAFASQDIKHDYKMAEYIINNKHNNQIDYCIIGLSYYSFQYDLLKSAMKNKVVFYNFINQNKNKTISNYDFKIENMIFKKEYRTNFNQEIEFYKLDDELKHEIGKKQALLDCSKDYIETVRENKQTLKDYLQLLENNKIKPIVLVCPAIKYYTKYFSKRLEDEFHGIIKEIGQKYDFQYIDYFRSEEFDDDDFLDVSHLNNKGAEKFTKILNEAIKW</sequence>
<keyword evidence="3" id="KW-1185">Reference proteome</keyword>
<name>A0A1S8TWA4_9CLOT</name>
<evidence type="ECO:0000313" key="2">
    <source>
        <dbReference type="EMBL" id="OOM81655.1"/>
    </source>
</evidence>
<comment type="caution">
    <text evidence="2">The sequence shown here is derived from an EMBL/GenBank/DDBJ whole genome shotgun (WGS) entry which is preliminary data.</text>
</comment>
<dbReference type="AlphaFoldDB" id="A0A1S8TWA4"/>
<dbReference type="Proteomes" id="UP000190890">
    <property type="component" value="Unassembled WGS sequence"/>
</dbReference>
<dbReference type="EMBL" id="LZZM01000058">
    <property type="protein sequence ID" value="OOM81655.1"/>
    <property type="molecule type" value="Genomic_DNA"/>
</dbReference>
<dbReference type="Pfam" id="PF22674">
    <property type="entry name" value="C2185-like_N"/>
    <property type="match status" value="1"/>
</dbReference>
<organism evidence="2 3">
    <name type="scientific">Clostridium puniceum</name>
    <dbReference type="NCBI Taxonomy" id="29367"/>
    <lineage>
        <taxon>Bacteria</taxon>
        <taxon>Bacillati</taxon>
        <taxon>Bacillota</taxon>
        <taxon>Clostridia</taxon>
        <taxon>Eubacteriales</taxon>
        <taxon>Clostridiaceae</taxon>
        <taxon>Clostridium</taxon>
    </lineage>
</organism>
<reference evidence="2 3" key="1">
    <citation type="submission" date="2016-05" db="EMBL/GenBank/DDBJ databases">
        <title>Microbial solvent formation.</title>
        <authorList>
            <person name="Poehlein A."/>
            <person name="Montoya Solano J.D."/>
            <person name="Flitsch S."/>
            <person name="Krabben P."/>
            <person name="Duerre P."/>
            <person name="Daniel R."/>
        </authorList>
    </citation>
    <scope>NUCLEOTIDE SEQUENCE [LARGE SCALE GENOMIC DNA]</scope>
    <source>
        <strain evidence="2 3">DSM 2619</strain>
    </source>
</reference>
<gene>
    <name evidence="2" type="ORF">CLPUN_10180</name>
</gene>
<dbReference type="OrthoDB" id="1886856at2"/>
<dbReference type="InterPro" id="IPR036514">
    <property type="entry name" value="SGNH_hydro_sf"/>
</dbReference>
<feature type="domain" description="C2185-like N-terminal" evidence="1">
    <location>
        <begin position="3"/>
        <end position="84"/>
    </location>
</feature>
<dbReference type="RefSeq" id="WP_077846251.1">
    <property type="nucleotide sequence ID" value="NZ_LZZM01000058.1"/>
</dbReference>
<proteinExistence type="predicted"/>